<name>A0ACC3ZDI4_COLTU</name>
<gene>
    <name evidence="1" type="ORF">CTRU02_200063</name>
</gene>
<keyword evidence="2" id="KW-1185">Reference proteome</keyword>
<dbReference type="EMBL" id="VUJX02000001">
    <property type="protein sequence ID" value="KAL0942177.1"/>
    <property type="molecule type" value="Genomic_DNA"/>
</dbReference>
<sequence length="1241" mass="136759">MPPGAQQNSAGAFVAGAQVAASNQTLNAWMGGRQLSWMTSQNSTPAPKNRQKDSSRVGGPSSRIHGQPSSNNPLDSNPPNHGSVPTLHTRLTEASPDSAVESGKQIPDCAAALPSPAPTDQPSPPTATSNQPYQTRDSEARSPGIAHSQTPGQRSVTTASLARLSTQDQLATGHPQTSLKPDVRSPDLAQTGREPSKADRHSELRFVLNEDDGGARLSTASPSLQSRATNQSPVVSNTRLPSTPNLSFMPELRPSRSRDAAPVVSDLAQPSAAQLAFPQHSSAAQIPGQGHEVRRQAPEQSPFSLNLDCLRQQAMSSQLDKIVQLCGGPLNLPADNTTGPRLRLLRDAVNRSDYFYIVLHQILCVWSFRKEWVHAALNLDHAVIEGALNVLQNTLRKNDNMLRDHTLLFANFPESPTSGLWRSEFYHKYIGDVAAFLHCLHHQWNRVLIPSMRPKTGRGYPILASELHLQLRLRSPVLEPVFFTVTRRHMGIPDGPVADKMAEIFQKDLQTDYAKMPERDQGRARVELINRYKQLAFGVQSSQTSPVPAVQPLVQPGIAMLPTMGRQQQMVDPSRQFSSGHPTIQNAVTGQLAPRPAFGMRTSSSAQHSIDYPNNLMPMPAQLTLRSNNHITSGGEMQTALQSHRMPIPVIGGYFNQPMTPAGSPHHTNAQLPSISKMIQTPGHVSSVLQAPSGGIPVQLATVTSPTQSTAAPGFQHAFPPNGGFQGPQAHPGQHVPHQQTRHAHQIRQVNQANHQHQGHAMVPTNFPSMMSPRAHQISQLPVSQSNFHQLRPVYVENMLPQVLSASQAKSGRHRTSRPKGALFRPPQQHIPLDQMPHSPWEPKALAMALHQADVRSPRRVPRELPLKDDLLPRERYYQSIRNLAVGPVATRPRHELHRLVFTVPDGDFDKVSSPRLPIGEQIPVSEYFNGSLRYRLRLCELPLCESQQQTVPETIWAVAQTYWPDHISIIVNNQAMKIRRKQHNGQHQPVELTPFVSRGVNTISVGISPQSCAQRKANTTYFMAVEIIETLNHQSILDMVLKSGVISADTTRQSIQNRLKPVRGEDDDDVAVVDSDLSIDLADPFSSTIFRVPVRGVTCTHMECFDLGYWLQTRPAKPVCTLHSSGDACRRGCSNSDMGPEPSLVDKWKCPLCDGDARPYSLRMDSFMADVRTKLEKDGNLNTKTIYVAADGTWRPKVEEASDEDEDEDDEEGDEMPPAKRNKTGPLHPETTAVEIIELD</sequence>
<dbReference type="Proteomes" id="UP000805649">
    <property type="component" value="Unassembled WGS sequence"/>
</dbReference>
<organism evidence="1 2">
    <name type="scientific">Colletotrichum truncatum</name>
    <name type="common">Anthracnose fungus</name>
    <name type="synonym">Colletotrichum capsici</name>
    <dbReference type="NCBI Taxonomy" id="5467"/>
    <lineage>
        <taxon>Eukaryota</taxon>
        <taxon>Fungi</taxon>
        <taxon>Dikarya</taxon>
        <taxon>Ascomycota</taxon>
        <taxon>Pezizomycotina</taxon>
        <taxon>Sordariomycetes</taxon>
        <taxon>Hypocreomycetidae</taxon>
        <taxon>Glomerellales</taxon>
        <taxon>Glomerellaceae</taxon>
        <taxon>Colletotrichum</taxon>
        <taxon>Colletotrichum truncatum species complex</taxon>
    </lineage>
</organism>
<proteinExistence type="predicted"/>
<accession>A0ACC3ZDI4</accession>
<comment type="caution">
    <text evidence="1">The sequence shown here is derived from an EMBL/GenBank/DDBJ whole genome shotgun (WGS) entry which is preliminary data.</text>
</comment>
<evidence type="ECO:0000313" key="1">
    <source>
        <dbReference type="EMBL" id="KAL0942177.1"/>
    </source>
</evidence>
<evidence type="ECO:0000313" key="2">
    <source>
        <dbReference type="Proteomes" id="UP000805649"/>
    </source>
</evidence>
<protein>
    <submittedName>
        <fullName evidence="1">Miz zinc finger protein</fullName>
    </submittedName>
</protein>
<reference evidence="1 2" key="1">
    <citation type="journal article" date="2020" name="Phytopathology">
        <title>Genome Sequence Resources of Colletotrichum truncatum, C. plurivorum, C. musicola, and C. sojae: Four Species Pathogenic to Soybean (Glycine max).</title>
        <authorList>
            <person name="Rogerio F."/>
            <person name="Boufleur T.R."/>
            <person name="Ciampi-Guillardi M."/>
            <person name="Sukno S.A."/>
            <person name="Thon M.R."/>
            <person name="Massola Junior N.S."/>
            <person name="Baroncelli R."/>
        </authorList>
    </citation>
    <scope>NUCLEOTIDE SEQUENCE [LARGE SCALE GENOMIC DNA]</scope>
    <source>
        <strain evidence="1 2">CMES1059</strain>
    </source>
</reference>